<accession>A0ABQ8VLI5</accession>
<comment type="caution">
    <text evidence="1">The sequence shown here is derived from an EMBL/GenBank/DDBJ whole genome shotgun (WGS) entry which is preliminary data.</text>
</comment>
<evidence type="ECO:0000313" key="1">
    <source>
        <dbReference type="EMBL" id="KAJ4497253.1"/>
    </source>
</evidence>
<name>A0ABQ8VLI5_9AGAR</name>
<evidence type="ECO:0000313" key="2">
    <source>
        <dbReference type="Proteomes" id="UP001150217"/>
    </source>
</evidence>
<dbReference type="EMBL" id="JANVFT010000022">
    <property type="protein sequence ID" value="KAJ4497253.1"/>
    <property type="molecule type" value="Genomic_DNA"/>
</dbReference>
<proteinExistence type="predicted"/>
<reference evidence="1" key="1">
    <citation type="submission" date="2022-08" db="EMBL/GenBank/DDBJ databases">
        <title>A Global Phylogenomic Analysis of the Shiitake Genus Lentinula.</title>
        <authorList>
            <consortium name="DOE Joint Genome Institute"/>
            <person name="Sierra-Patev S."/>
            <person name="Min B."/>
            <person name="Naranjo-Ortiz M."/>
            <person name="Looney B."/>
            <person name="Konkel Z."/>
            <person name="Slot J.C."/>
            <person name="Sakamoto Y."/>
            <person name="Steenwyk J.L."/>
            <person name="Rokas A."/>
            <person name="Carro J."/>
            <person name="Camarero S."/>
            <person name="Ferreira P."/>
            <person name="Molpeceres G."/>
            <person name="Ruiz-Duenas F.J."/>
            <person name="Serrano A."/>
            <person name="Henrissat B."/>
            <person name="Drula E."/>
            <person name="Hughes K.W."/>
            <person name="Mata J.L."/>
            <person name="Ishikawa N.K."/>
            <person name="Vargas-Isla R."/>
            <person name="Ushijima S."/>
            <person name="Smith C.A."/>
            <person name="Ahrendt S."/>
            <person name="Andreopoulos W."/>
            <person name="He G."/>
            <person name="Labutti K."/>
            <person name="Lipzen A."/>
            <person name="Ng V."/>
            <person name="Riley R."/>
            <person name="Sandor L."/>
            <person name="Barry K."/>
            <person name="Martinez A.T."/>
            <person name="Xiao Y."/>
            <person name="Gibbons J.G."/>
            <person name="Terashima K."/>
            <person name="Grigoriev I.V."/>
            <person name="Hibbett D.S."/>
        </authorList>
    </citation>
    <scope>NUCLEOTIDE SEQUENCE</scope>
    <source>
        <strain evidence="1">RHP3577 ss4</strain>
    </source>
</reference>
<protein>
    <submittedName>
        <fullName evidence="1">Uncharacterized protein</fullName>
    </submittedName>
</protein>
<organism evidence="1 2">
    <name type="scientific">Lentinula lateritia</name>
    <dbReference type="NCBI Taxonomy" id="40482"/>
    <lineage>
        <taxon>Eukaryota</taxon>
        <taxon>Fungi</taxon>
        <taxon>Dikarya</taxon>
        <taxon>Basidiomycota</taxon>
        <taxon>Agaricomycotina</taxon>
        <taxon>Agaricomycetes</taxon>
        <taxon>Agaricomycetidae</taxon>
        <taxon>Agaricales</taxon>
        <taxon>Marasmiineae</taxon>
        <taxon>Omphalotaceae</taxon>
        <taxon>Lentinula</taxon>
    </lineage>
</organism>
<dbReference type="Proteomes" id="UP001150217">
    <property type="component" value="Unassembled WGS sequence"/>
</dbReference>
<sequence length="195" mass="21386">MNYPPQSWVRPEIWRGASGSNAVNTTWWTTSSEHHKLLTQTRSMSPQPPSSYSLSAQDLEEYLCASGVLIVASDPQATPRIPEGWFTLGVQHLVHANIILGVLIIASDPKTLFKIGVLVIAHNSNALLKLGAIGSSKDTLPSVYDVWSMRKIFKGYSTLEVQCLVYAKIISHVLVVVHNSKDTLPSAYNVQSTGE</sequence>
<gene>
    <name evidence="1" type="ORF">C8R41DRAFT_865576</name>
</gene>
<keyword evidence="2" id="KW-1185">Reference proteome</keyword>